<organism evidence="1 2">
    <name type="scientific">Vitis vinifera</name>
    <name type="common">Grape</name>
    <dbReference type="NCBI Taxonomy" id="29760"/>
    <lineage>
        <taxon>Eukaryota</taxon>
        <taxon>Viridiplantae</taxon>
        <taxon>Streptophyta</taxon>
        <taxon>Embryophyta</taxon>
        <taxon>Tracheophyta</taxon>
        <taxon>Spermatophyta</taxon>
        <taxon>Magnoliopsida</taxon>
        <taxon>eudicotyledons</taxon>
        <taxon>Gunneridae</taxon>
        <taxon>Pentapetalae</taxon>
        <taxon>rosids</taxon>
        <taxon>Vitales</taxon>
        <taxon>Vitaceae</taxon>
        <taxon>Viteae</taxon>
        <taxon>Vitis</taxon>
    </lineage>
</organism>
<gene>
    <name evidence="1" type="primary">ABCC1_2</name>
    <name evidence="1" type="ORF">CK203_026820</name>
</gene>
<sequence length="157" mass="17288">MALDYNSLPLGLSFRTPKDDCCQVCSAFWGYPCYLIDKKTISVLAPTKGSVLYPPISSVFCQVLFGICLLVHVPNLNPYVGYTPMQSDSLENTKYEVLPGGDQICPEKHANMFSKPGRKPNSFLFPVSSTPGNLPVTVFHSGHLPHLPILSGQSERR</sequence>
<proteinExistence type="predicted"/>
<dbReference type="Proteomes" id="UP000288805">
    <property type="component" value="Unassembled WGS sequence"/>
</dbReference>
<protein>
    <submittedName>
        <fullName evidence="1">ABC transporter C family member 1</fullName>
    </submittedName>
</protein>
<comment type="caution">
    <text evidence="1">The sequence shown here is derived from an EMBL/GenBank/DDBJ whole genome shotgun (WGS) entry which is preliminary data.</text>
</comment>
<name>A0A438IP99_VITVI</name>
<dbReference type="AlphaFoldDB" id="A0A438IP99"/>
<evidence type="ECO:0000313" key="1">
    <source>
        <dbReference type="EMBL" id="RVW98548.1"/>
    </source>
</evidence>
<dbReference type="EMBL" id="QGNW01000093">
    <property type="protein sequence ID" value="RVW98548.1"/>
    <property type="molecule type" value="Genomic_DNA"/>
</dbReference>
<evidence type="ECO:0000313" key="2">
    <source>
        <dbReference type="Proteomes" id="UP000288805"/>
    </source>
</evidence>
<accession>A0A438IP99</accession>
<reference evidence="1 2" key="1">
    <citation type="journal article" date="2018" name="PLoS Genet.">
        <title>Population sequencing reveals clonal diversity and ancestral inbreeding in the grapevine cultivar Chardonnay.</title>
        <authorList>
            <person name="Roach M.J."/>
            <person name="Johnson D.L."/>
            <person name="Bohlmann J."/>
            <person name="van Vuuren H.J."/>
            <person name="Jones S.J."/>
            <person name="Pretorius I.S."/>
            <person name="Schmidt S.A."/>
            <person name="Borneman A.R."/>
        </authorList>
    </citation>
    <scope>NUCLEOTIDE SEQUENCE [LARGE SCALE GENOMIC DNA]</scope>
    <source>
        <strain evidence="2">cv. Chardonnay</strain>
        <tissue evidence="1">Leaf</tissue>
    </source>
</reference>